<evidence type="ECO:0000313" key="2">
    <source>
        <dbReference type="Proteomes" id="UP000327085"/>
    </source>
</evidence>
<sequence length="201" mass="21697">MKNFFDLFARMTEIKNNTAVEVEIREVERGDVSVGRLVAKMPPAGRNLIRAKKFLDHSSYTGVPRTVHVIATANGTRTTTVLSAQYFNTNGRVTFLLENGKLVAEAETIPPKSIIMRGIGRFSHSTRNCVADSLAKASYNGELGVCPLDSAPAWIGTLLADDVMGVADDELMTSNHLRYSGLEVGTSPEATTARIGVSPIA</sequence>
<dbReference type="Proteomes" id="UP000327085">
    <property type="component" value="Chromosome 1"/>
</dbReference>
<accession>A0A5E4EHE2</accession>
<dbReference type="InParanoid" id="A0A5E4EHE2"/>
<protein>
    <submittedName>
        <fullName evidence="1">Uncharacterized protein</fullName>
    </submittedName>
</protein>
<reference evidence="2" key="1">
    <citation type="journal article" date="2020" name="Plant J.">
        <title>Transposons played a major role in the diversification between the closely related almond and peach genomes: results from the almond genome sequence.</title>
        <authorList>
            <person name="Alioto T."/>
            <person name="Alexiou K.G."/>
            <person name="Bardil A."/>
            <person name="Barteri F."/>
            <person name="Castanera R."/>
            <person name="Cruz F."/>
            <person name="Dhingra A."/>
            <person name="Duval H."/>
            <person name="Fernandez I Marti A."/>
            <person name="Frias L."/>
            <person name="Galan B."/>
            <person name="Garcia J.L."/>
            <person name="Howad W."/>
            <person name="Gomez-Garrido J."/>
            <person name="Gut M."/>
            <person name="Julca I."/>
            <person name="Morata J."/>
            <person name="Puigdomenech P."/>
            <person name="Ribeca P."/>
            <person name="Rubio Cabetas M.J."/>
            <person name="Vlasova A."/>
            <person name="Wirthensohn M."/>
            <person name="Garcia-Mas J."/>
            <person name="Gabaldon T."/>
            <person name="Casacuberta J.M."/>
            <person name="Arus P."/>
        </authorList>
    </citation>
    <scope>NUCLEOTIDE SEQUENCE [LARGE SCALE GENOMIC DNA]</scope>
    <source>
        <strain evidence="2">cv. Texas</strain>
    </source>
</reference>
<dbReference type="Gramene" id="VVA15044">
    <property type="protein sequence ID" value="VVA15044"/>
    <property type="gene ID" value="Prudul26B035976"/>
</dbReference>
<proteinExistence type="predicted"/>
<dbReference type="AlphaFoldDB" id="A0A5E4EHE2"/>
<gene>
    <name evidence="1" type="ORF">ALMOND_2B035976</name>
</gene>
<dbReference type="EMBL" id="CABIKO010000012">
    <property type="protein sequence ID" value="VVA15044.1"/>
    <property type="molecule type" value="Genomic_DNA"/>
</dbReference>
<evidence type="ECO:0000313" key="1">
    <source>
        <dbReference type="EMBL" id="VVA15044.1"/>
    </source>
</evidence>
<organism evidence="1 2">
    <name type="scientific">Prunus dulcis</name>
    <name type="common">Almond</name>
    <name type="synonym">Amygdalus dulcis</name>
    <dbReference type="NCBI Taxonomy" id="3755"/>
    <lineage>
        <taxon>Eukaryota</taxon>
        <taxon>Viridiplantae</taxon>
        <taxon>Streptophyta</taxon>
        <taxon>Embryophyta</taxon>
        <taxon>Tracheophyta</taxon>
        <taxon>Spermatophyta</taxon>
        <taxon>Magnoliopsida</taxon>
        <taxon>eudicotyledons</taxon>
        <taxon>Gunneridae</taxon>
        <taxon>Pentapetalae</taxon>
        <taxon>rosids</taxon>
        <taxon>fabids</taxon>
        <taxon>Rosales</taxon>
        <taxon>Rosaceae</taxon>
        <taxon>Amygdaloideae</taxon>
        <taxon>Amygdaleae</taxon>
        <taxon>Prunus</taxon>
    </lineage>
</organism>
<name>A0A5E4EHE2_PRUDU</name>